<comment type="caution">
    <text evidence="3">The sequence shown here is derived from an EMBL/GenBank/DDBJ whole genome shotgun (WGS) entry which is preliminary data.</text>
</comment>
<feature type="domain" description="HNH nuclease" evidence="1">
    <location>
        <begin position="314"/>
        <end position="364"/>
    </location>
</feature>
<proteinExistence type="predicted"/>
<keyword evidence="3" id="KW-0378">Hydrolase</keyword>
<dbReference type="Proteomes" id="UP000191039">
    <property type="component" value="Unassembled WGS sequence"/>
</dbReference>
<dbReference type="RefSeq" id="WP_073857537.1">
    <property type="nucleotide sequence ID" value="NZ_BAAATC010000019.1"/>
</dbReference>
<dbReference type="InterPro" id="IPR003870">
    <property type="entry name" value="DUF222"/>
</dbReference>
<organism evidence="3 5">
    <name type="scientific">Mycolicibacterium diernhoferi</name>
    <dbReference type="NCBI Taxonomy" id="1801"/>
    <lineage>
        <taxon>Bacteria</taxon>
        <taxon>Bacillati</taxon>
        <taxon>Actinomycetota</taxon>
        <taxon>Actinomycetes</taxon>
        <taxon>Mycobacteriales</taxon>
        <taxon>Mycobacteriaceae</taxon>
        <taxon>Mycolicibacterium</taxon>
    </lineage>
</organism>
<protein>
    <submittedName>
        <fullName evidence="3">HNH endonuclease</fullName>
    </submittedName>
</protein>
<dbReference type="SMART" id="SM00507">
    <property type="entry name" value="HNHc"/>
    <property type="match status" value="1"/>
</dbReference>
<reference evidence="2 4" key="1">
    <citation type="submission" date="2016-09" db="EMBL/GenBank/DDBJ databases">
        <title>genome sequences of unsequenced Mycobacteria.</title>
        <authorList>
            <person name="Greninger A.L."/>
            <person name="Jerome K.R."/>
            <person name="Mcnair B."/>
            <person name="Wallis C."/>
            <person name="Fang F."/>
        </authorList>
    </citation>
    <scope>NUCLEOTIDE SEQUENCE [LARGE SCALE GENOMIC DNA]</scope>
    <source>
        <strain evidence="2 4">BM1</strain>
    </source>
</reference>
<dbReference type="Proteomes" id="UP000220340">
    <property type="component" value="Unassembled WGS sequence"/>
</dbReference>
<evidence type="ECO:0000313" key="3">
    <source>
        <dbReference type="EMBL" id="PEG54907.1"/>
    </source>
</evidence>
<dbReference type="OrthoDB" id="5241234at2"/>
<evidence type="ECO:0000313" key="4">
    <source>
        <dbReference type="Proteomes" id="UP000191039"/>
    </source>
</evidence>
<dbReference type="GO" id="GO:0004519">
    <property type="term" value="F:endonuclease activity"/>
    <property type="evidence" value="ECO:0007669"/>
    <property type="project" value="UniProtKB-KW"/>
</dbReference>
<gene>
    <name evidence="2" type="ORF">BV510_01770</name>
    <name evidence="3" type="ORF">CRI78_08695</name>
</gene>
<dbReference type="Pfam" id="PF02720">
    <property type="entry name" value="DUF222"/>
    <property type="match status" value="1"/>
</dbReference>
<keyword evidence="3" id="KW-0540">Nuclease</keyword>
<evidence type="ECO:0000313" key="2">
    <source>
        <dbReference type="EMBL" id="OPE56064.1"/>
    </source>
</evidence>
<keyword evidence="3" id="KW-0255">Endonuclease</keyword>
<reference evidence="3 5" key="2">
    <citation type="submission" date="2017-10" db="EMBL/GenBank/DDBJ databases">
        <title>The new phylogeny of genus Mycobacterium.</title>
        <authorList>
            <person name="Tortoli E."/>
            <person name="Trovato A."/>
            <person name="Cirillo D.M."/>
        </authorList>
    </citation>
    <scope>NUCLEOTIDE SEQUENCE [LARGE SCALE GENOMIC DNA]</scope>
    <source>
        <strain evidence="3 5">IP141170001</strain>
    </source>
</reference>
<name>A0A1Q4HAZ6_9MYCO</name>
<dbReference type="CDD" id="cd00085">
    <property type="entry name" value="HNHc"/>
    <property type="match status" value="1"/>
</dbReference>
<dbReference type="InterPro" id="IPR003615">
    <property type="entry name" value="HNH_nuc"/>
</dbReference>
<sequence length="426" mass="45987">MFESLFEINPGASEEELRILVERCEQLKSQAAAVQARATALWAEKRACAERERGVSRARRGKGLVTEIALARHDGPVKGNTHLGVANALVHEMPHTLAALESGVLSEYRATLIVRESACLSVRDRRTLDAELCAESSRLVGWGNSRIEAEAKKITARLDAAAVVERNNKAAASRCVTTRPAPNGMVYVTFLMPLAQGVGMYAALKREADVTGDGRSRGQVMTDIAYERVTGRSVAEPVSMALNVVMSDITLFGGDDCPGAIAGYGPVPANIVRHLLDAAIADENAKTTLRRLYRHPTSGQLVAMESRARTFPKGLANFIGLRDQTCRTPYCNAPIRHRDHATPDRGGGKTNADNGLGLCEACNYAKEAEGWTVTTSDHDGVHTALFVTPTHARYYSIAPPAPGSPITRRSITEDQISIDLATFRAA</sequence>
<accession>A0A1Q4HAZ6</accession>
<keyword evidence="5" id="KW-1185">Reference proteome</keyword>
<dbReference type="EMBL" id="PDCR01000009">
    <property type="protein sequence ID" value="PEG54907.1"/>
    <property type="molecule type" value="Genomic_DNA"/>
</dbReference>
<evidence type="ECO:0000313" key="5">
    <source>
        <dbReference type="Proteomes" id="UP000220340"/>
    </source>
</evidence>
<dbReference type="AlphaFoldDB" id="A0A1Q4HAZ6"/>
<dbReference type="EMBL" id="MIJD01000009">
    <property type="protein sequence ID" value="OPE56064.1"/>
    <property type="molecule type" value="Genomic_DNA"/>
</dbReference>
<dbReference type="STRING" id="1801.BRW64_17520"/>
<evidence type="ECO:0000259" key="1">
    <source>
        <dbReference type="SMART" id="SM00507"/>
    </source>
</evidence>